<reference evidence="2" key="1">
    <citation type="submission" date="2025-08" db="UniProtKB">
        <authorList>
            <consortium name="RefSeq"/>
        </authorList>
    </citation>
    <scope>IDENTIFICATION</scope>
    <source>
        <tissue evidence="2">Testes</tissue>
    </source>
</reference>
<sequence length="298" mass="33557">MAAFLSRAVRELTKNQNRIVSTQARLSAIRHSSSTRSLLEIERRSGDDSGIAIVRMNRPPVNSLSLEFLTEFNISLEKLENDSSCRGLILTSTLPVVFSSGVDINEMYPAKKDRLCEFWKLFFDLCHRLYGSRLVTIAAINGHAIAGGCALTQLCDYRIMTSSQETKLKLNATELGLPPPAPIVQIIMNNVGQRKCEKIWQTAQLFNPQSALKVGLVDELRKDNVMLGALQEIKTWLKIPDAARILTKQAIRQATQNLMNPAVIEDEINRTVAFILEENTQDKMKSYFESMKRKQTDV</sequence>
<name>A0ABM0H194_SACKO</name>
<dbReference type="PANTHER" id="PTHR11941">
    <property type="entry name" value="ENOYL-COA HYDRATASE-RELATED"/>
    <property type="match status" value="1"/>
</dbReference>
<accession>A0ABM0H194</accession>
<keyword evidence="1" id="KW-1185">Reference proteome</keyword>
<dbReference type="Gene3D" id="3.90.226.10">
    <property type="entry name" value="2-enoyl-CoA Hydratase, Chain A, domain 1"/>
    <property type="match status" value="1"/>
</dbReference>
<dbReference type="Gene3D" id="6.10.250.170">
    <property type="match status" value="1"/>
</dbReference>
<evidence type="ECO:0000313" key="1">
    <source>
        <dbReference type="Proteomes" id="UP000694865"/>
    </source>
</evidence>
<proteinExistence type="predicted"/>
<protein>
    <submittedName>
        <fullName evidence="2">Enoyl-CoA delta isomerase 1, mitochondrial-like</fullName>
    </submittedName>
</protein>
<dbReference type="Proteomes" id="UP000694865">
    <property type="component" value="Unplaced"/>
</dbReference>
<evidence type="ECO:0000313" key="2">
    <source>
        <dbReference type="RefSeq" id="XP_002741953.1"/>
    </source>
</evidence>
<dbReference type="InterPro" id="IPR029045">
    <property type="entry name" value="ClpP/crotonase-like_dom_sf"/>
</dbReference>
<dbReference type="SUPFAM" id="SSF52096">
    <property type="entry name" value="ClpP/crotonase"/>
    <property type="match status" value="1"/>
</dbReference>
<dbReference type="InterPro" id="IPR001753">
    <property type="entry name" value="Enoyl-CoA_hydra/iso"/>
</dbReference>
<gene>
    <name evidence="2" type="primary">LOC100377807</name>
</gene>
<dbReference type="CDD" id="cd06558">
    <property type="entry name" value="crotonase-like"/>
    <property type="match status" value="1"/>
</dbReference>
<dbReference type="PANTHER" id="PTHR11941:SF45">
    <property type="entry name" value="ENOYL-COA DELTA ISOMERASE 1, MITOCHONDRIAL"/>
    <property type="match status" value="1"/>
</dbReference>
<organism evidence="1 2">
    <name type="scientific">Saccoglossus kowalevskii</name>
    <name type="common">Acorn worm</name>
    <dbReference type="NCBI Taxonomy" id="10224"/>
    <lineage>
        <taxon>Eukaryota</taxon>
        <taxon>Metazoa</taxon>
        <taxon>Hemichordata</taxon>
        <taxon>Enteropneusta</taxon>
        <taxon>Harrimaniidae</taxon>
        <taxon>Saccoglossus</taxon>
    </lineage>
</organism>
<dbReference type="GeneID" id="100377807"/>
<dbReference type="RefSeq" id="XP_002741953.1">
    <property type="nucleotide sequence ID" value="XM_002741907.1"/>
</dbReference>
<dbReference type="Pfam" id="PF00378">
    <property type="entry name" value="ECH_1"/>
    <property type="match status" value="1"/>
</dbReference>